<proteinExistence type="predicted"/>
<organism evidence="1 2">
    <name type="scientific">Chryseosolibacter histidini</name>
    <dbReference type="NCBI Taxonomy" id="2782349"/>
    <lineage>
        <taxon>Bacteria</taxon>
        <taxon>Pseudomonadati</taxon>
        <taxon>Bacteroidota</taxon>
        <taxon>Cytophagia</taxon>
        <taxon>Cytophagales</taxon>
        <taxon>Chryseotaleaceae</taxon>
        <taxon>Chryseosolibacter</taxon>
    </lineage>
</organism>
<dbReference type="RefSeq" id="WP_254169949.1">
    <property type="nucleotide sequence ID" value="NZ_JAHESF010000062.1"/>
</dbReference>
<evidence type="ECO:0000313" key="1">
    <source>
        <dbReference type="EMBL" id="MBT1701265.1"/>
    </source>
</evidence>
<reference evidence="1 2" key="1">
    <citation type="submission" date="2021-05" db="EMBL/GenBank/DDBJ databases">
        <title>A Polyphasic approach of four new species of the genus Ohtaekwangia: Ohtaekwangia histidinii sp. nov., Ohtaekwangia cretensis sp. nov., Ohtaekwangia indiensis sp. nov., Ohtaekwangia reichenbachii sp. nov. from diverse environment.</title>
        <authorList>
            <person name="Octaviana S."/>
        </authorList>
    </citation>
    <scope>NUCLEOTIDE SEQUENCE [LARGE SCALE GENOMIC DNA]</scope>
    <source>
        <strain evidence="1 2">PWU4</strain>
    </source>
</reference>
<keyword evidence="2" id="KW-1185">Reference proteome</keyword>
<comment type="caution">
    <text evidence="1">The sequence shown here is derived from an EMBL/GenBank/DDBJ whole genome shotgun (WGS) entry which is preliminary data.</text>
</comment>
<name>A0AAP2DRK3_9BACT</name>
<protein>
    <submittedName>
        <fullName evidence="1">Uncharacterized protein</fullName>
    </submittedName>
</protein>
<evidence type="ECO:0000313" key="2">
    <source>
        <dbReference type="Proteomes" id="UP001319200"/>
    </source>
</evidence>
<sequence>MISELKKAIEKAEKLSEDKQRIIADLIINEIGWDDSLKQSSDKLSMLAEEALEEYKKGKTKPLDL</sequence>
<accession>A0AAP2DRK3</accession>
<dbReference type="AlphaFoldDB" id="A0AAP2DRK3"/>
<dbReference type="Proteomes" id="UP001319200">
    <property type="component" value="Unassembled WGS sequence"/>
</dbReference>
<gene>
    <name evidence="1" type="ORF">KK083_30515</name>
</gene>
<dbReference type="EMBL" id="JAHESF010000062">
    <property type="protein sequence ID" value="MBT1701265.1"/>
    <property type="molecule type" value="Genomic_DNA"/>
</dbReference>